<dbReference type="InterPro" id="IPR002110">
    <property type="entry name" value="Ankyrin_rpt"/>
</dbReference>
<keyword evidence="4 5" id="KW-0040">ANK repeat</keyword>
<dbReference type="AlphaFoldDB" id="A0AB34GNK6"/>
<dbReference type="SUPFAM" id="SSF48403">
    <property type="entry name" value="Ankyrin repeat"/>
    <property type="match status" value="1"/>
</dbReference>
<dbReference type="Proteomes" id="UP001159641">
    <property type="component" value="Unassembled WGS sequence"/>
</dbReference>
<accession>A0AB34GNK6</accession>
<reference evidence="6 7" key="1">
    <citation type="submission" date="2022-11" db="EMBL/GenBank/DDBJ databases">
        <title>Whole genome sequence of Eschrichtius robustus ER-17-0199.</title>
        <authorList>
            <person name="Bruniche-Olsen A."/>
            <person name="Black A.N."/>
            <person name="Fields C.J."/>
            <person name="Walden K."/>
            <person name="Dewoody J.A."/>
        </authorList>
    </citation>
    <scope>NUCLEOTIDE SEQUENCE [LARGE SCALE GENOMIC DNA]</scope>
    <source>
        <strain evidence="6">ER-17-0199</strain>
        <tissue evidence="6">Blubber</tissue>
    </source>
</reference>
<dbReference type="GO" id="GO:0051017">
    <property type="term" value="P:actin filament bundle assembly"/>
    <property type="evidence" value="ECO:0007669"/>
    <property type="project" value="TreeGrafter"/>
</dbReference>
<dbReference type="Pfam" id="PF12796">
    <property type="entry name" value="Ank_2"/>
    <property type="match status" value="1"/>
</dbReference>
<proteinExistence type="predicted"/>
<evidence type="ECO:0000256" key="4">
    <source>
        <dbReference type="ARBA" id="ARBA00023043"/>
    </source>
</evidence>
<evidence type="ECO:0008006" key="8">
    <source>
        <dbReference type="Google" id="ProtNLM"/>
    </source>
</evidence>
<dbReference type="GO" id="GO:0032420">
    <property type="term" value="C:stereocilium"/>
    <property type="evidence" value="ECO:0007669"/>
    <property type="project" value="UniProtKB-SubCell"/>
</dbReference>
<dbReference type="FunFam" id="1.25.40.20:FF:000199">
    <property type="entry name" value="Espin like"/>
    <property type="match status" value="1"/>
</dbReference>
<dbReference type="EMBL" id="JAIQCJ010002141">
    <property type="protein sequence ID" value="KAJ8781638.1"/>
    <property type="molecule type" value="Genomic_DNA"/>
</dbReference>
<dbReference type="PANTHER" id="PTHR24153">
    <property type="entry name" value="ESPIN"/>
    <property type="match status" value="1"/>
</dbReference>
<sequence length="223" mass="23055">MEEKRALAAAKDGDLATLERLLEAGALGPGVTDALGAGLVHHATRAGHLACVKFLVQRAQLPGNQRAHNGATPVHDAAATGSLAELCWLVREGGCGLQDRDSSGVSPLHLAARFGHPVLVEWLLREGHAATLETLEGALPLHHAAVSGDLTCLKLLTAAHGRPDSSAVERCSRSRAFPSRPLGKGLRDPLLRIFPGASTPAAPGPAGHSVSVRPAVLEAVSVI</sequence>
<keyword evidence="3" id="KW-1009">Hearing</keyword>
<evidence type="ECO:0000313" key="7">
    <source>
        <dbReference type="Proteomes" id="UP001159641"/>
    </source>
</evidence>
<dbReference type="InterPro" id="IPR036770">
    <property type="entry name" value="Ankyrin_rpt-contain_sf"/>
</dbReference>
<dbReference type="GO" id="GO:0005737">
    <property type="term" value="C:cytoplasm"/>
    <property type="evidence" value="ECO:0007669"/>
    <property type="project" value="TreeGrafter"/>
</dbReference>
<dbReference type="PROSITE" id="PS50297">
    <property type="entry name" value="ANK_REP_REGION"/>
    <property type="match status" value="1"/>
</dbReference>
<dbReference type="GO" id="GO:0007605">
    <property type="term" value="P:sensory perception of sound"/>
    <property type="evidence" value="ECO:0007669"/>
    <property type="project" value="UniProtKB-KW"/>
</dbReference>
<dbReference type="SMART" id="SM00248">
    <property type="entry name" value="ANK"/>
    <property type="match status" value="4"/>
</dbReference>
<organism evidence="6 7">
    <name type="scientific">Eschrichtius robustus</name>
    <name type="common">California gray whale</name>
    <name type="synonym">Eschrichtius gibbosus</name>
    <dbReference type="NCBI Taxonomy" id="9764"/>
    <lineage>
        <taxon>Eukaryota</taxon>
        <taxon>Metazoa</taxon>
        <taxon>Chordata</taxon>
        <taxon>Craniata</taxon>
        <taxon>Vertebrata</taxon>
        <taxon>Euteleostomi</taxon>
        <taxon>Mammalia</taxon>
        <taxon>Eutheria</taxon>
        <taxon>Laurasiatheria</taxon>
        <taxon>Artiodactyla</taxon>
        <taxon>Whippomorpha</taxon>
        <taxon>Cetacea</taxon>
        <taxon>Mysticeti</taxon>
        <taxon>Eschrichtiidae</taxon>
        <taxon>Eschrichtius</taxon>
    </lineage>
</organism>
<dbReference type="PANTHER" id="PTHR24153:SF0">
    <property type="entry name" value="ESPIN-LIKE PROTEIN"/>
    <property type="match status" value="1"/>
</dbReference>
<dbReference type="Pfam" id="PF13637">
    <property type="entry name" value="Ank_4"/>
    <property type="match status" value="1"/>
</dbReference>
<dbReference type="PROSITE" id="PS50088">
    <property type="entry name" value="ANK_REPEAT"/>
    <property type="match status" value="1"/>
</dbReference>
<gene>
    <name evidence="6" type="ORF">J1605_010896</name>
</gene>
<comment type="caution">
    <text evidence="6">The sequence shown here is derived from an EMBL/GenBank/DDBJ whole genome shotgun (WGS) entry which is preliminary data.</text>
</comment>
<evidence type="ECO:0000256" key="1">
    <source>
        <dbReference type="ARBA" id="ARBA00004645"/>
    </source>
</evidence>
<feature type="repeat" description="ANK" evidence="5">
    <location>
        <begin position="103"/>
        <end position="127"/>
    </location>
</feature>
<comment type="subcellular location">
    <subcellularLocation>
        <location evidence="1">Cell projection</location>
        <location evidence="1">Stereocilium</location>
    </subcellularLocation>
</comment>
<evidence type="ECO:0000256" key="2">
    <source>
        <dbReference type="ARBA" id="ARBA00022737"/>
    </source>
</evidence>
<dbReference type="Gene3D" id="1.25.40.20">
    <property type="entry name" value="Ankyrin repeat-containing domain"/>
    <property type="match status" value="2"/>
</dbReference>
<keyword evidence="7" id="KW-1185">Reference proteome</keyword>
<keyword evidence="2" id="KW-0677">Repeat</keyword>
<evidence type="ECO:0000256" key="3">
    <source>
        <dbReference type="ARBA" id="ARBA00022740"/>
    </source>
</evidence>
<dbReference type="InterPro" id="IPR052420">
    <property type="entry name" value="Espin/Espin-like"/>
</dbReference>
<dbReference type="GO" id="GO:0051015">
    <property type="term" value="F:actin filament binding"/>
    <property type="evidence" value="ECO:0007669"/>
    <property type="project" value="TreeGrafter"/>
</dbReference>
<evidence type="ECO:0000256" key="5">
    <source>
        <dbReference type="PROSITE-ProRule" id="PRU00023"/>
    </source>
</evidence>
<evidence type="ECO:0000313" key="6">
    <source>
        <dbReference type="EMBL" id="KAJ8781638.1"/>
    </source>
</evidence>
<protein>
    <recommendedName>
        <fullName evidence="8">Espin-like protein</fullName>
    </recommendedName>
</protein>
<name>A0AB34GNK6_ESCRO</name>